<dbReference type="FunFam" id="2.70.98.10:FF:000003">
    <property type="entry name" value="Aldose 1-epimerase"/>
    <property type="match status" value="1"/>
</dbReference>
<dbReference type="PANTHER" id="PTHR10091:SF0">
    <property type="entry name" value="GALACTOSE MUTAROTASE"/>
    <property type="match status" value="1"/>
</dbReference>
<evidence type="ECO:0000256" key="2">
    <source>
        <dbReference type="ARBA" id="ARBA00001712"/>
    </source>
</evidence>
<evidence type="ECO:0000256" key="1">
    <source>
        <dbReference type="ARBA" id="ARBA00001614"/>
    </source>
</evidence>
<dbReference type="GO" id="GO:0004034">
    <property type="term" value="F:aldose 1-epimerase activity"/>
    <property type="evidence" value="ECO:0007669"/>
    <property type="project" value="UniProtKB-EC"/>
</dbReference>
<keyword evidence="11 13" id="KW-0119">Carbohydrate metabolism</keyword>
<evidence type="ECO:0000256" key="12">
    <source>
        <dbReference type="ARBA" id="ARBA00045743"/>
    </source>
</evidence>
<dbReference type="InterPro" id="IPR011013">
    <property type="entry name" value="Gal_mutarotase_sf_dom"/>
</dbReference>
<evidence type="ECO:0000256" key="6">
    <source>
        <dbReference type="ARBA" id="ARBA00006206"/>
    </source>
</evidence>
<evidence type="ECO:0000256" key="5">
    <source>
        <dbReference type="ARBA" id="ARBA00005028"/>
    </source>
</evidence>
<evidence type="ECO:0000256" key="16">
    <source>
        <dbReference type="PIRSR" id="PIRSR005096-3"/>
    </source>
</evidence>
<dbReference type="GO" id="GO:0005737">
    <property type="term" value="C:cytoplasm"/>
    <property type="evidence" value="ECO:0007669"/>
    <property type="project" value="UniProtKB-SubCell"/>
</dbReference>
<dbReference type="Proteomes" id="UP001347796">
    <property type="component" value="Unassembled WGS sequence"/>
</dbReference>
<comment type="catalytic activity">
    <reaction evidence="2">
        <text>alpha-D-galactose = beta-D-galactose</text>
        <dbReference type="Rhea" id="RHEA:28675"/>
        <dbReference type="ChEBI" id="CHEBI:27667"/>
        <dbReference type="ChEBI" id="CHEBI:28061"/>
        <dbReference type="EC" id="5.1.3.3"/>
    </reaction>
    <physiologicalReaction direction="right-to-left" evidence="2">
        <dbReference type="Rhea" id="RHEA:28677"/>
    </physiologicalReaction>
</comment>
<protein>
    <recommendedName>
        <fullName evidence="13">Aldose 1-epimerase</fullName>
        <ecNumber evidence="13">5.1.3.3</ecNumber>
    </recommendedName>
</protein>
<dbReference type="EC" id="5.1.3.3" evidence="13"/>
<dbReference type="GO" id="GO:0006006">
    <property type="term" value="P:glucose metabolic process"/>
    <property type="evidence" value="ECO:0007669"/>
    <property type="project" value="TreeGrafter"/>
</dbReference>
<dbReference type="SUPFAM" id="SSF74650">
    <property type="entry name" value="Galactose mutarotase-like"/>
    <property type="match status" value="1"/>
</dbReference>
<name>A0AAN8JQP8_PATCE</name>
<keyword evidence="10 13" id="KW-0413">Isomerase</keyword>
<comment type="catalytic activity">
    <reaction evidence="1 13">
        <text>alpha-D-glucose = beta-D-glucose</text>
        <dbReference type="Rhea" id="RHEA:10264"/>
        <dbReference type="ChEBI" id="CHEBI:15903"/>
        <dbReference type="ChEBI" id="CHEBI:17925"/>
        <dbReference type="EC" id="5.1.3.3"/>
    </reaction>
</comment>
<keyword evidence="9" id="KW-0597">Phosphoprotein</keyword>
<dbReference type="AlphaFoldDB" id="A0AAN8JQP8"/>
<dbReference type="InterPro" id="IPR015443">
    <property type="entry name" value="Aldose_1-epimerase"/>
</dbReference>
<feature type="binding site" evidence="16">
    <location>
        <begin position="81"/>
        <end position="82"/>
    </location>
    <ligand>
        <name>beta-D-galactose</name>
        <dbReference type="ChEBI" id="CHEBI:27667"/>
    </ligand>
</feature>
<evidence type="ECO:0000256" key="8">
    <source>
        <dbReference type="ARBA" id="ARBA00022490"/>
    </source>
</evidence>
<dbReference type="InterPro" id="IPR008183">
    <property type="entry name" value="Aldose_1/G6P_1-epimerase"/>
</dbReference>
<dbReference type="PIRSF" id="PIRSF005096">
    <property type="entry name" value="GALM"/>
    <property type="match status" value="1"/>
</dbReference>
<sequence length="344" mass="38082">MGPIKADIFGRLKSGKVVARYTLTNKNGITVKILDYGGIITDIHVPDKNGKVDDICLGFNDIEGYETRSPYFGALIGRYANRIAGAKFVLDGVAYSLTANNGPNSLHGGKIGFDKVVWNARIEDNQLILNHVSPDGDENYPGALTVKVIYELTDDDVLKLDYTATTTKATPINLTNHTYFNLAGHTSNDISDHVAMIPAESYVVLDRNTIPTGEIRNVEGSPMDLRQPVKLGDVMPNVNDGLGFDNNFNLKQSEEMKLGARIEHPPSGRYIECRTTEPGMQFYTCKNLKETPGKNGAVYKQFGGFCLEAQHYPDSVHFKHFPNTILRPGEIYRQTTTYKFGVNP</sequence>
<proteinExistence type="inferred from homology"/>
<evidence type="ECO:0000256" key="11">
    <source>
        <dbReference type="ARBA" id="ARBA00023277"/>
    </source>
</evidence>
<keyword evidence="18" id="KW-1185">Reference proteome</keyword>
<evidence type="ECO:0000256" key="13">
    <source>
        <dbReference type="PIRNR" id="PIRNR005096"/>
    </source>
</evidence>
<feature type="active site" description="Proton donor" evidence="14">
    <location>
        <position position="177"/>
    </location>
</feature>
<dbReference type="EMBL" id="JAZGQO010000007">
    <property type="protein sequence ID" value="KAK6182251.1"/>
    <property type="molecule type" value="Genomic_DNA"/>
</dbReference>
<comment type="subcellular location">
    <subcellularLocation>
        <location evidence="3">Cytoplasm</location>
    </subcellularLocation>
</comment>
<dbReference type="CDD" id="cd09019">
    <property type="entry name" value="galactose_mutarotase_like"/>
    <property type="match status" value="1"/>
</dbReference>
<comment type="caution">
    <text evidence="17">The sequence shown here is derived from an EMBL/GenBank/DDBJ whole genome shotgun (WGS) entry which is preliminary data.</text>
</comment>
<evidence type="ECO:0000256" key="4">
    <source>
        <dbReference type="ARBA" id="ARBA00004947"/>
    </source>
</evidence>
<dbReference type="Pfam" id="PF01263">
    <property type="entry name" value="Aldose_epim"/>
    <property type="match status" value="1"/>
</dbReference>
<evidence type="ECO:0000256" key="10">
    <source>
        <dbReference type="ARBA" id="ARBA00023235"/>
    </source>
</evidence>
<evidence type="ECO:0000256" key="9">
    <source>
        <dbReference type="ARBA" id="ARBA00022553"/>
    </source>
</evidence>
<dbReference type="InterPro" id="IPR014718">
    <property type="entry name" value="GH-type_carb-bd"/>
</dbReference>
<dbReference type="InterPro" id="IPR018052">
    <property type="entry name" value="Ald1_epimerase_CS"/>
</dbReference>
<dbReference type="GO" id="GO:0030246">
    <property type="term" value="F:carbohydrate binding"/>
    <property type="evidence" value="ECO:0007669"/>
    <property type="project" value="InterPro"/>
</dbReference>
<feature type="active site" description="Proton acceptor" evidence="14">
    <location>
        <position position="308"/>
    </location>
</feature>
<evidence type="ECO:0000313" key="17">
    <source>
        <dbReference type="EMBL" id="KAK6182251.1"/>
    </source>
</evidence>
<dbReference type="GO" id="GO:0033499">
    <property type="term" value="P:galactose catabolic process via UDP-galactose, Leloir pathway"/>
    <property type="evidence" value="ECO:0007669"/>
    <property type="project" value="TreeGrafter"/>
</dbReference>
<dbReference type="PROSITE" id="PS00545">
    <property type="entry name" value="ALDOSE_1_EPIMERASE"/>
    <property type="match status" value="1"/>
</dbReference>
<dbReference type="Gene3D" id="2.70.98.10">
    <property type="match status" value="1"/>
</dbReference>
<accession>A0AAN8JQP8</accession>
<feature type="binding site" evidence="16">
    <location>
        <begin position="177"/>
        <end position="179"/>
    </location>
    <ligand>
        <name>beta-D-galactose</name>
        <dbReference type="ChEBI" id="CHEBI:27667"/>
    </ligand>
</feature>
<comment type="pathway">
    <text evidence="4">Carbohydrate metabolism; galactose metabolism.</text>
</comment>
<evidence type="ECO:0000256" key="14">
    <source>
        <dbReference type="PIRSR" id="PIRSR005096-1"/>
    </source>
</evidence>
<dbReference type="PANTHER" id="PTHR10091">
    <property type="entry name" value="ALDOSE-1-EPIMERASE"/>
    <property type="match status" value="1"/>
</dbReference>
<comment type="function">
    <text evidence="12">Mutarotase that catalyzes the interconversion of beta-D-galactose and alpha-D-galactose during galactose metabolism. Beta-D-galactose is metabolized in the liver into glucose 1-phosphate, the primary metabolic fuel, by the action of four enzymes that constitute the Leloir pathway: GALM, GALK1 (galactokinase), GALT (galactose-1-phosphate uridylyltransferase) and GALE (UDP-galactose-4'-epimerase). Involved in the maintenance of the equilibrium between the beta- and alpha-anomers of galactose, therefore ensuring a sufficient supply of the alpha-anomer for GALK1. Also active on D-glucose although shows a preference for galactose over glucose.</text>
</comment>
<gene>
    <name evidence="17" type="ORF">SNE40_009977</name>
</gene>
<keyword evidence="8" id="KW-0963">Cytoplasm</keyword>
<dbReference type="InterPro" id="IPR047215">
    <property type="entry name" value="Galactose_mutarotase-like"/>
</dbReference>
<comment type="subunit">
    <text evidence="7">Monomer.</text>
</comment>
<evidence type="ECO:0000313" key="18">
    <source>
        <dbReference type="Proteomes" id="UP001347796"/>
    </source>
</evidence>
<organism evidence="17 18">
    <name type="scientific">Patella caerulea</name>
    <name type="common">Rayed Mediterranean limpet</name>
    <dbReference type="NCBI Taxonomy" id="87958"/>
    <lineage>
        <taxon>Eukaryota</taxon>
        <taxon>Metazoa</taxon>
        <taxon>Spiralia</taxon>
        <taxon>Lophotrochozoa</taxon>
        <taxon>Mollusca</taxon>
        <taxon>Gastropoda</taxon>
        <taxon>Patellogastropoda</taxon>
        <taxon>Patelloidea</taxon>
        <taxon>Patellidae</taxon>
        <taxon>Patella</taxon>
    </lineage>
</organism>
<evidence type="ECO:0000256" key="15">
    <source>
        <dbReference type="PIRSR" id="PIRSR005096-2"/>
    </source>
</evidence>
<comment type="similarity">
    <text evidence="6 13">Belongs to the aldose epimerase family.</text>
</comment>
<feature type="binding site" evidence="15">
    <location>
        <position position="245"/>
    </location>
    <ligand>
        <name>beta-D-galactose</name>
        <dbReference type="ChEBI" id="CHEBI:27667"/>
    </ligand>
</feature>
<evidence type="ECO:0000256" key="7">
    <source>
        <dbReference type="ARBA" id="ARBA00011245"/>
    </source>
</evidence>
<evidence type="ECO:0000256" key="3">
    <source>
        <dbReference type="ARBA" id="ARBA00004496"/>
    </source>
</evidence>
<dbReference type="NCBIfam" id="NF008277">
    <property type="entry name" value="PRK11055.1"/>
    <property type="match status" value="1"/>
</dbReference>
<comment type="pathway">
    <text evidence="5 13">Carbohydrate metabolism; hexose metabolism.</text>
</comment>
<reference evidence="17 18" key="1">
    <citation type="submission" date="2024-01" db="EMBL/GenBank/DDBJ databases">
        <title>The genome of the rayed Mediterranean limpet Patella caerulea (Linnaeus, 1758).</title>
        <authorList>
            <person name="Anh-Thu Weber A."/>
            <person name="Halstead-Nussloch G."/>
        </authorList>
    </citation>
    <scope>NUCLEOTIDE SEQUENCE [LARGE SCALE GENOMIC DNA]</scope>
    <source>
        <strain evidence="17">AATW-2023a</strain>
        <tissue evidence="17">Whole specimen</tissue>
    </source>
</reference>